<dbReference type="InterPro" id="IPR045054">
    <property type="entry name" value="P4HA-like"/>
</dbReference>
<dbReference type="InterPro" id="IPR006620">
    <property type="entry name" value="Pro_4_hyd_alph"/>
</dbReference>
<evidence type="ECO:0000313" key="8">
    <source>
        <dbReference type="EMBL" id="EER44308.1"/>
    </source>
</evidence>
<dbReference type="HOGENOM" id="CLU_041456_0_1_1"/>
<evidence type="ECO:0000313" key="9">
    <source>
        <dbReference type="Proteomes" id="UP000002624"/>
    </source>
</evidence>
<dbReference type="GO" id="GO:0005506">
    <property type="term" value="F:iron ion binding"/>
    <property type="evidence" value="ECO:0007669"/>
    <property type="project" value="InterPro"/>
</dbReference>
<dbReference type="InterPro" id="IPR044862">
    <property type="entry name" value="Pro_4_hyd_alph_FE2OG_OXY"/>
</dbReference>
<dbReference type="OrthoDB" id="69177at2759"/>
<evidence type="ECO:0000256" key="4">
    <source>
        <dbReference type="ARBA" id="ARBA00023002"/>
    </source>
</evidence>
<dbReference type="OMA" id="QFFGQHY"/>
<name>C6H7D7_AJECH</name>
<dbReference type="GO" id="GO:0004656">
    <property type="term" value="F:procollagen-proline 4-dioxygenase activity"/>
    <property type="evidence" value="ECO:0007669"/>
    <property type="project" value="TreeGrafter"/>
</dbReference>
<reference evidence="9" key="1">
    <citation type="submission" date="2009-05" db="EMBL/GenBank/DDBJ databases">
        <title>The genome sequence of Ajellomyces capsulatus strain H143.</title>
        <authorList>
            <person name="Champion M."/>
            <person name="Cuomo C.A."/>
            <person name="Ma L.-J."/>
            <person name="Henn M.R."/>
            <person name="Sil A."/>
            <person name="Goldman B."/>
            <person name="Young S.K."/>
            <person name="Kodira C.D."/>
            <person name="Zeng Q."/>
            <person name="Koehrsen M."/>
            <person name="Alvarado L."/>
            <person name="Berlin A.M."/>
            <person name="Borenstein D."/>
            <person name="Chen Z."/>
            <person name="Engels R."/>
            <person name="Freedman E."/>
            <person name="Gellesch M."/>
            <person name="Goldberg J."/>
            <person name="Griggs A."/>
            <person name="Gujja S."/>
            <person name="Heiman D.I."/>
            <person name="Hepburn T.A."/>
            <person name="Howarth C."/>
            <person name="Jen D."/>
            <person name="Larson L."/>
            <person name="Lewis B."/>
            <person name="Mehta T."/>
            <person name="Park D."/>
            <person name="Pearson M."/>
            <person name="Roberts A."/>
            <person name="Saif S."/>
            <person name="Shea T.D."/>
            <person name="Shenoy N."/>
            <person name="Sisk P."/>
            <person name="Stolte C."/>
            <person name="Sykes S."/>
            <person name="Walk T."/>
            <person name="White J."/>
            <person name="Yandava C."/>
            <person name="Klein B."/>
            <person name="McEwen J.G."/>
            <person name="Puccia R."/>
            <person name="Goldman G.H."/>
            <person name="Felipe M.S."/>
            <person name="Nino-Vega G."/>
            <person name="San-Blas G."/>
            <person name="Taylor J.W."/>
            <person name="Mendoza L."/>
            <person name="Galagan J.E."/>
            <person name="Nusbaum C."/>
            <person name="Birren B.W."/>
        </authorList>
    </citation>
    <scope>NUCLEOTIDE SEQUENCE [LARGE SCALE GENOMIC DNA]</scope>
    <source>
        <strain evidence="9">H143</strain>
    </source>
</reference>
<dbReference type="PANTHER" id="PTHR10869:SF236">
    <property type="entry name" value="PROLYL 4-HYDROXYLASE ALPHA SUBUNIT DOMAIN-CONTAINING PROTEIN"/>
    <property type="match status" value="1"/>
</dbReference>
<evidence type="ECO:0000259" key="7">
    <source>
        <dbReference type="SMART" id="SM00702"/>
    </source>
</evidence>
<evidence type="ECO:0000256" key="6">
    <source>
        <dbReference type="SAM" id="MobiDB-lite"/>
    </source>
</evidence>
<feature type="compositionally biased region" description="Basic and acidic residues" evidence="6">
    <location>
        <begin position="1"/>
        <end position="12"/>
    </location>
</feature>
<feature type="compositionally biased region" description="Low complexity" evidence="6">
    <location>
        <begin position="21"/>
        <end position="37"/>
    </location>
</feature>
<accession>C6H7D7</accession>
<dbReference type="GO" id="GO:0031418">
    <property type="term" value="F:L-ascorbic acid binding"/>
    <property type="evidence" value="ECO:0007669"/>
    <property type="project" value="InterPro"/>
</dbReference>
<dbReference type="Gene3D" id="2.60.120.620">
    <property type="entry name" value="q2cbj1_9rhob like domain"/>
    <property type="match status" value="1"/>
</dbReference>
<keyword evidence="4" id="KW-0560">Oxidoreductase</keyword>
<proteinExistence type="predicted"/>
<evidence type="ECO:0000256" key="5">
    <source>
        <dbReference type="ARBA" id="ARBA00023004"/>
    </source>
</evidence>
<dbReference type="EMBL" id="GG692420">
    <property type="protein sequence ID" value="EER44308.1"/>
    <property type="molecule type" value="Genomic_DNA"/>
</dbReference>
<feature type="region of interest" description="Disordered" evidence="6">
    <location>
        <begin position="1"/>
        <end position="44"/>
    </location>
</feature>
<dbReference type="VEuPathDB" id="FungiDB:HCDG_02338"/>
<feature type="domain" description="Prolyl 4-hydroxylase alpha subunit" evidence="7">
    <location>
        <begin position="60"/>
        <end position="291"/>
    </location>
</feature>
<organism evidence="8 9">
    <name type="scientific">Ajellomyces capsulatus (strain H143)</name>
    <name type="common">Darling's disease fungus</name>
    <name type="synonym">Histoplasma capsulatum</name>
    <dbReference type="NCBI Taxonomy" id="544712"/>
    <lineage>
        <taxon>Eukaryota</taxon>
        <taxon>Fungi</taxon>
        <taxon>Dikarya</taxon>
        <taxon>Ascomycota</taxon>
        <taxon>Pezizomycotina</taxon>
        <taxon>Eurotiomycetes</taxon>
        <taxon>Eurotiomycetidae</taxon>
        <taxon>Onygenales</taxon>
        <taxon>Ajellomycetaceae</taxon>
        <taxon>Histoplasma</taxon>
    </lineage>
</organism>
<dbReference type="eggNOG" id="ENOG502QR14">
    <property type="taxonomic scope" value="Eukaryota"/>
</dbReference>
<keyword evidence="5" id="KW-0408">Iron</keyword>
<evidence type="ECO:0000256" key="2">
    <source>
        <dbReference type="ARBA" id="ARBA00022723"/>
    </source>
</evidence>
<dbReference type="Pfam" id="PF13640">
    <property type="entry name" value="2OG-FeII_Oxy_3"/>
    <property type="match status" value="1"/>
</dbReference>
<comment type="cofactor">
    <cofactor evidence="1">
        <name>L-ascorbate</name>
        <dbReference type="ChEBI" id="CHEBI:38290"/>
    </cofactor>
</comment>
<keyword evidence="3" id="KW-0223">Dioxygenase</keyword>
<feature type="region of interest" description="Disordered" evidence="6">
    <location>
        <begin position="204"/>
        <end position="252"/>
    </location>
</feature>
<sequence>MAPKSAKKESSTKKYTPQQASNPNSNHSNNNNSSNNPPNWPDLKPLVPASDLHLETLLDDQILIIRNLFTATLCKTYVSFLSTLPLVTTPGRPKKDEAVRVNDRFQVHDSAFAERLWSCTALKGLVLGEGGGDGAGGLPWGGEVLGLNPNIRIYRYGPGQFFDKHYDDSVPLTILPTIAAKTTWTLLIYLTTCAGGETVFYPETEEEEEGEEAEHAQPPRQNANPKSKPTPKPKPKSKSKSKSKSPRQRAPLVVGLETGMALLHRHGERCLLHEGREVVGGEKWVIRSDLVVRR</sequence>
<dbReference type="SMART" id="SM00702">
    <property type="entry name" value="P4Hc"/>
    <property type="match status" value="1"/>
</dbReference>
<dbReference type="Proteomes" id="UP000002624">
    <property type="component" value="Unassembled WGS sequence"/>
</dbReference>
<evidence type="ECO:0000256" key="1">
    <source>
        <dbReference type="ARBA" id="ARBA00001961"/>
    </source>
</evidence>
<gene>
    <name evidence="8" type="ORF">HCDG_02338</name>
</gene>
<dbReference type="GO" id="GO:0005783">
    <property type="term" value="C:endoplasmic reticulum"/>
    <property type="evidence" value="ECO:0007669"/>
    <property type="project" value="TreeGrafter"/>
</dbReference>
<protein>
    <recommendedName>
        <fullName evidence="7">Prolyl 4-hydroxylase alpha subunit domain-containing protein</fullName>
    </recommendedName>
</protein>
<feature type="compositionally biased region" description="Basic residues" evidence="6">
    <location>
        <begin position="229"/>
        <end position="247"/>
    </location>
</feature>
<keyword evidence="2" id="KW-0479">Metal-binding</keyword>
<evidence type="ECO:0000256" key="3">
    <source>
        <dbReference type="ARBA" id="ARBA00022964"/>
    </source>
</evidence>
<dbReference type="PANTHER" id="PTHR10869">
    <property type="entry name" value="PROLYL 4-HYDROXYLASE ALPHA SUBUNIT"/>
    <property type="match status" value="1"/>
</dbReference>
<dbReference type="AlphaFoldDB" id="C6H7D7"/>